<feature type="domain" description="Mycothiol-dependent maleylpyruvate isomerase metal-binding" evidence="2">
    <location>
        <begin position="17"/>
        <end position="133"/>
    </location>
</feature>
<dbReference type="EMBL" id="JAHBOH010000001">
    <property type="protein sequence ID" value="MBT0993366.1"/>
    <property type="molecule type" value="Genomic_DNA"/>
</dbReference>
<dbReference type="InterPro" id="IPR024344">
    <property type="entry name" value="MDMPI_metal-binding"/>
</dbReference>
<proteinExistence type="predicted"/>
<organism evidence="3 4">
    <name type="scientific">Cellulomonas fulva</name>
    <dbReference type="NCBI Taxonomy" id="2835530"/>
    <lineage>
        <taxon>Bacteria</taxon>
        <taxon>Bacillati</taxon>
        <taxon>Actinomycetota</taxon>
        <taxon>Actinomycetes</taxon>
        <taxon>Micrococcales</taxon>
        <taxon>Cellulomonadaceae</taxon>
        <taxon>Cellulomonas</taxon>
    </lineage>
</organism>
<protein>
    <submittedName>
        <fullName evidence="3">Maleylpyruvate isomerase N-terminal domain-containing protein</fullName>
    </submittedName>
</protein>
<feature type="region of interest" description="Disordered" evidence="1">
    <location>
        <begin position="63"/>
        <end position="84"/>
    </location>
</feature>
<accession>A0ABS5TW78</accession>
<dbReference type="RefSeq" id="WP_214346770.1">
    <property type="nucleotide sequence ID" value="NZ_JAHBOH010000001.1"/>
</dbReference>
<dbReference type="Pfam" id="PF11716">
    <property type="entry name" value="MDMPI_N"/>
    <property type="match status" value="1"/>
</dbReference>
<reference evidence="3 4" key="1">
    <citation type="submission" date="2021-05" db="EMBL/GenBank/DDBJ databases">
        <title>Description of Cellulomonas sp. DKR-3 sp. nov.</title>
        <authorList>
            <person name="Dahal R.H."/>
            <person name="Chaudhary D.K."/>
        </authorList>
    </citation>
    <scope>NUCLEOTIDE SEQUENCE [LARGE SCALE GENOMIC DNA]</scope>
    <source>
        <strain evidence="3 4">DKR-3</strain>
    </source>
</reference>
<name>A0ABS5TW78_9CELL</name>
<dbReference type="GO" id="GO:0016853">
    <property type="term" value="F:isomerase activity"/>
    <property type="evidence" value="ECO:0007669"/>
    <property type="project" value="UniProtKB-KW"/>
</dbReference>
<evidence type="ECO:0000259" key="2">
    <source>
        <dbReference type="Pfam" id="PF11716"/>
    </source>
</evidence>
<gene>
    <name evidence="3" type="ORF">KIN34_03585</name>
</gene>
<evidence type="ECO:0000313" key="4">
    <source>
        <dbReference type="Proteomes" id="UP000722125"/>
    </source>
</evidence>
<evidence type="ECO:0000313" key="3">
    <source>
        <dbReference type="EMBL" id="MBT0993366.1"/>
    </source>
</evidence>
<dbReference type="SUPFAM" id="SSF109854">
    <property type="entry name" value="DinB/YfiT-like putative metalloenzymes"/>
    <property type="match status" value="1"/>
</dbReference>
<comment type="caution">
    <text evidence="3">The sequence shown here is derived from an EMBL/GenBank/DDBJ whole genome shotgun (WGS) entry which is preliminary data.</text>
</comment>
<sequence>MEALTVPLDEARELFVAQAAEFLAACEALSDLELLDPSRCRGWSRLDLLVHVRAGLDEMAADLATPSTAPPDHDAAGYWGSHPDDRDEDVVPHVMWLRRTASAYGRPRAAVRHLADSTGRAVAAVTSAAEAPSPSRTRC</sequence>
<evidence type="ECO:0000256" key="1">
    <source>
        <dbReference type="SAM" id="MobiDB-lite"/>
    </source>
</evidence>
<dbReference type="Proteomes" id="UP000722125">
    <property type="component" value="Unassembled WGS sequence"/>
</dbReference>
<dbReference type="InterPro" id="IPR034660">
    <property type="entry name" value="DinB/YfiT-like"/>
</dbReference>
<keyword evidence="4" id="KW-1185">Reference proteome</keyword>
<keyword evidence="3" id="KW-0413">Isomerase</keyword>
<dbReference type="Gene3D" id="1.20.120.450">
    <property type="entry name" value="dinb family like domain"/>
    <property type="match status" value="1"/>
</dbReference>